<proteinExistence type="predicted"/>
<dbReference type="AlphaFoldDB" id="A0A9W9TDA2"/>
<feature type="signal peptide" evidence="2">
    <location>
        <begin position="1"/>
        <end position="18"/>
    </location>
</feature>
<accession>A0A9W9TDA2</accession>
<keyword evidence="5" id="KW-1185">Reference proteome</keyword>
<keyword evidence="1" id="KW-0812">Transmembrane</keyword>
<gene>
    <name evidence="4" type="ORF">N7498_000308</name>
</gene>
<keyword evidence="2" id="KW-0732">Signal</keyword>
<evidence type="ECO:0000256" key="2">
    <source>
        <dbReference type="SAM" id="SignalP"/>
    </source>
</evidence>
<dbReference type="GeneID" id="83174671"/>
<keyword evidence="1" id="KW-1133">Transmembrane helix</keyword>
<feature type="transmembrane region" description="Helical" evidence="1">
    <location>
        <begin position="174"/>
        <end position="191"/>
    </location>
</feature>
<evidence type="ECO:0000256" key="1">
    <source>
        <dbReference type="SAM" id="Phobius"/>
    </source>
</evidence>
<sequence>MLSRLLLVLASAVVMVSSQYSATINPDSVSLSLRQTWCFNQKHSCPLICLQLNGSTGASVNDCDPNTLAYSCICNNGITPNASEYSETMAYYICTEAGNQCVSNCAQGDSSCQSDCRVDHPCGAQHPIRVNVTTTSSAVAAASATASNTNTANPLGTNAATGGAVRMSSDLGHVYGLCLLVGAFIAGFAVLL</sequence>
<dbReference type="Proteomes" id="UP001150904">
    <property type="component" value="Unassembled WGS sequence"/>
</dbReference>
<dbReference type="EMBL" id="JAPQKR010000004">
    <property type="protein sequence ID" value="KAJ5218209.1"/>
    <property type="molecule type" value="Genomic_DNA"/>
</dbReference>
<dbReference type="InterPro" id="IPR056124">
    <property type="entry name" value="DUF7707"/>
</dbReference>
<evidence type="ECO:0000259" key="3">
    <source>
        <dbReference type="Pfam" id="PF24808"/>
    </source>
</evidence>
<feature type="domain" description="DUF7707" evidence="3">
    <location>
        <begin position="23"/>
        <end position="127"/>
    </location>
</feature>
<dbReference type="PANTHER" id="PTHR38118">
    <property type="entry name" value="ANCHORED CELL WALL PROTEIN 11-RELATED"/>
    <property type="match status" value="1"/>
</dbReference>
<protein>
    <recommendedName>
        <fullName evidence="3">DUF7707 domain-containing protein</fullName>
    </recommendedName>
</protein>
<dbReference type="RefSeq" id="XP_058312782.1">
    <property type="nucleotide sequence ID" value="XM_058447371.1"/>
</dbReference>
<organism evidence="4 5">
    <name type="scientific">Penicillium cinerascens</name>
    <dbReference type="NCBI Taxonomy" id="70096"/>
    <lineage>
        <taxon>Eukaryota</taxon>
        <taxon>Fungi</taxon>
        <taxon>Dikarya</taxon>
        <taxon>Ascomycota</taxon>
        <taxon>Pezizomycotina</taxon>
        <taxon>Eurotiomycetes</taxon>
        <taxon>Eurotiomycetidae</taxon>
        <taxon>Eurotiales</taxon>
        <taxon>Aspergillaceae</taxon>
        <taxon>Penicillium</taxon>
    </lineage>
</organism>
<evidence type="ECO:0000313" key="4">
    <source>
        <dbReference type="EMBL" id="KAJ5218209.1"/>
    </source>
</evidence>
<name>A0A9W9TDA2_9EURO</name>
<reference evidence="4" key="1">
    <citation type="submission" date="2022-12" db="EMBL/GenBank/DDBJ databases">
        <authorList>
            <person name="Petersen C."/>
        </authorList>
    </citation>
    <scope>NUCLEOTIDE SEQUENCE</scope>
    <source>
        <strain evidence="4">IBT 15544</strain>
    </source>
</reference>
<dbReference type="PANTHER" id="PTHR38118:SF2">
    <property type="entry name" value="CDP-ALCOHOL PHOSPHATIDYLTRANSFERASE PROTEIN"/>
    <property type="match status" value="1"/>
</dbReference>
<dbReference type="Pfam" id="PF24808">
    <property type="entry name" value="DUF7707"/>
    <property type="match status" value="1"/>
</dbReference>
<dbReference type="OrthoDB" id="2439692at2759"/>
<reference evidence="4" key="2">
    <citation type="journal article" date="2023" name="IMA Fungus">
        <title>Comparative genomic study of the Penicillium genus elucidates a diverse pangenome and 15 lateral gene transfer events.</title>
        <authorList>
            <person name="Petersen C."/>
            <person name="Sorensen T."/>
            <person name="Nielsen M.R."/>
            <person name="Sondergaard T.E."/>
            <person name="Sorensen J.L."/>
            <person name="Fitzpatrick D.A."/>
            <person name="Frisvad J.C."/>
            <person name="Nielsen K.L."/>
        </authorList>
    </citation>
    <scope>NUCLEOTIDE SEQUENCE</scope>
    <source>
        <strain evidence="4">IBT 15544</strain>
    </source>
</reference>
<feature type="chain" id="PRO_5040852950" description="DUF7707 domain-containing protein" evidence="2">
    <location>
        <begin position="19"/>
        <end position="192"/>
    </location>
</feature>
<keyword evidence="1" id="KW-0472">Membrane</keyword>
<comment type="caution">
    <text evidence="4">The sequence shown here is derived from an EMBL/GenBank/DDBJ whole genome shotgun (WGS) entry which is preliminary data.</text>
</comment>
<evidence type="ECO:0000313" key="5">
    <source>
        <dbReference type="Proteomes" id="UP001150904"/>
    </source>
</evidence>